<keyword evidence="3" id="KW-1185">Reference proteome</keyword>
<dbReference type="AlphaFoldDB" id="A0A073HZ58"/>
<gene>
    <name evidence="2" type="ORF">OXYTRIMIC_518</name>
</gene>
<evidence type="ECO:0000313" key="2">
    <source>
        <dbReference type="EMBL" id="KEJ82729.1"/>
    </source>
</evidence>
<dbReference type="EMBL" id="ARYC01005535">
    <property type="protein sequence ID" value="KEJ82729.1"/>
    <property type="molecule type" value="Genomic_DNA"/>
</dbReference>
<comment type="caution">
    <text evidence="2">The sequence shown here is derived from an EMBL/GenBank/DDBJ whole genome shotgun (WGS) entry which is preliminary data.</text>
</comment>
<feature type="compositionally biased region" description="Basic and acidic residues" evidence="1">
    <location>
        <begin position="79"/>
        <end position="107"/>
    </location>
</feature>
<sequence length="145" mass="16845">MLWQKADEDIMQSTQNSHIDNWDELVLGGAPRVSLDKEYLELEGKFSEMIGDVSEVENYIFNSKQHQQDIVNDAGQKNHNRDQDEDTRGNTTIRPKEKKEDEEGNDHKGKRMNQEENEQDKRGIATSAILSMFVIIELQLIYTNY</sequence>
<protein>
    <submittedName>
        <fullName evidence="2">Uncharacterized protein</fullName>
    </submittedName>
</protein>
<evidence type="ECO:0000313" key="3">
    <source>
        <dbReference type="Proteomes" id="UP000053232"/>
    </source>
</evidence>
<feature type="region of interest" description="Disordered" evidence="1">
    <location>
        <begin position="67"/>
        <end position="121"/>
    </location>
</feature>
<name>A0A073HZ58_9SPIT</name>
<organism evidence="2 3">
    <name type="scientific">Oxytricha trifallax</name>
    <dbReference type="NCBI Taxonomy" id="1172189"/>
    <lineage>
        <taxon>Eukaryota</taxon>
        <taxon>Sar</taxon>
        <taxon>Alveolata</taxon>
        <taxon>Ciliophora</taxon>
        <taxon>Intramacronucleata</taxon>
        <taxon>Spirotrichea</taxon>
        <taxon>Stichotrichia</taxon>
        <taxon>Sporadotrichida</taxon>
        <taxon>Oxytrichidae</taxon>
        <taxon>Oxytrichinae</taxon>
        <taxon>Oxytricha</taxon>
    </lineage>
</organism>
<reference evidence="3" key="1">
    <citation type="journal article" date="2014" name="Cell">
        <title>The Architecture of a Scrambled Genome Reveals Massive Levels of Genomic Rearrangement during Development.</title>
        <authorList>
            <person name="Chen X."/>
            <person name="Bracht J.R."/>
            <person name="Goldman A.D."/>
            <person name="Dolzhenko E."/>
            <person name="Clay D.M."/>
            <person name="Swart E.C."/>
            <person name="Perlman D.H."/>
            <person name="Doak T.G."/>
            <person name="Stuart A."/>
            <person name="Amemiya C.T."/>
            <person name="Sebra R.P."/>
            <person name="Landweber L.F."/>
        </authorList>
    </citation>
    <scope>NUCLEOTIDE SEQUENCE [LARGE SCALE GENOMIC DNA]</scope>
    <source>
        <strain evidence="3">JRB310</strain>
    </source>
</reference>
<proteinExistence type="predicted"/>
<dbReference type="Proteomes" id="UP000053232">
    <property type="component" value="Unassembled WGS sequence"/>
</dbReference>
<accession>A0A073HZ58</accession>
<evidence type="ECO:0000256" key="1">
    <source>
        <dbReference type="SAM" id="MobiDB-lite"/>
    </source>
</evidence>